<dbReference type="AlphaFoldDB" id="A0A9P0IY34"/>
<protein>
    <recommendedName>
        <fullName evidence="3">Zinc finger MYM-type protein 1-like</fullName>
    </recommendedName>
</protein>
<evidence type="ECO:0008006" key="3">
    <source>
        <dbReference type="Google" id="ProtNLM"/>
    </source>
</evidence>
<keyword evidence="2" id="KW-1185">Reference proteome</keyword>
<evidence type="ECO:0000313" key="2">
    <source>
        <dbReference type="Proteomes" id="UP001154329"/>
    </source>
</evidence>
<gene>
    <name evidence="1" type="ORF">APHIGO_LOCUS4147</name>
</gene>
<organism evidence="1 2">
    <name type="scientific">Aphis gossypii</name>
    <name type="common">Cotton aphid</name>
    <dbReference type="NCBI Taxonomy" id="80765"/>
    <lineage>
        <taxon>Eukaryota</taxon>
        <taxon>Metazoa</taxon>
        <taxon>Ecdysozoa</taxon>
        <taxon>Arthropoda</taxon>
        <taxon>Hexapoda</taxon>
        <taxon>Insecta</taxon>
        <taxon>Pterygota</taxon>
        <taxon>Neoptera</taxon>
        <taxon>Paraneoptera</taxon>
        <taxon>Hemiptera</taxon>
        <taxon>Sternorrhyncha</taxon>
        <taxon>Aphidomorpha</taxon>
        <taxon>Aphidoidea</taxon>
        <taxon>Aphididae</taxon>
        <taxon>Aphidini</taxon>
        <taxon>Aphis</taxon>
        <taxon>Aphis</taxon>
    </lineage>
</organism>
<name>A0A9P0IY34_APHGO</name>
<reference evidence="1" key="1">
    <citation type="submission" date="2022-02" db="EMBL/GenBank/DDBJ databases">
        <authorList>
            <person name="King R."/>
        </authorList>
    </citation>
    <scope>NUCLEOTIDE SEQUENCE</scope>
</reference>
<dbReference type="EMBL" id="OU899035">
    <property type="protein sequence ID" value="CAH1720852.1"/>
    <property type="molecule type" value="Genomic_DNA"/>
</dbReference>
<accession>A0A9P0IY34</accession>
<evidence type="ECO:0000313" key="1">
    <source>
        <dbReference type="EMBL" id="CAH1720852.1"/>
    </source>
</evidence>
<sequence length="137" mass="15957">MCKNVKYSKQVFNMLEAIYVHFSMPSKNKKLQDMQKLLNIKICTFSQISDTRWVCRYKNCKAVIDNFKSVINILNKEVEDNNDRDVSRAIGILSCVQKGSFIIHLHFISYVLNIINILSKQLQNDNSKIVEIRVKSI</sequence>
<reference evidence="1" key="2">
    <citation type="submission" date="2022-10" db="EMBL/GenBank/DDBJ databases">
        <authorList>
            <consortium name="ENA_rothamsted_submissions"/>
            <consortium name="culmorum"/>
            <person name="King R."/>
        </authorList>
    </citation>
    <scope>NUCLEOTIDE SEQUENCE</scope>
</reference>
<dbReference type="Proteomes" id="UP001154329">
    <property type="component" value="Chromosome 2"/>
</dbReference>
<proteinExistence type="predicted"/>